<dbReference type="InterPro" id="IPR029069">
    <property type="entry name" value="HotDog_dom_sf"/>
</dbReference>
<keyword evidence="2" id="KW-1185">Reference proteome</keyword>
<reference evidence="1" key="1">
    <citation type="submission" date="2016-01" db="EMBL/GenBank/DDBJ databases">
        <authorList>
            <person name="Peeters C."/>
        </authorList>
    </citation>
    <scope>NUCLEOTIDE SEQUENCE [LARGE SCALE GENOMIC DNA]</scope>
    <source>
        <strain evidence="1">LMG 29325</strain>
    </source>
</reference>
<dbReference type="NCBIfam" id="TIGR04098">
    <property type="entry name" value="LnmK_bifunc"/>
    <property type="match status" value="1"/>
</dbReference>
<dbReference type="STRING" id="1777143.AWB82_02945"/>
<accession>A0A158AT42</accession>
<dbReference type="Proteomes" id="UP000054596">
    <property type="component" value="Unassembled WGS sequence"/>
</dbReference>
<protein>
    <recommendedName>
        <fullName evidence="3">Biosynthetic protein, Pnap_2097 family</fullName>
    </recommendedName>
</protein>
<dbReference type="AlphaFoldDB" id="A0A158AT42"/>
<dbReference type="NCBIfam" id="TIGR04099">
    <property type="entry name" value="biosn_Pnap_2097"/>
    <property type="match status" value="1"/>
</dbReference>
<name>A0A158AT42_9BURK</name>
<dbReference type="InterPro" id="IPR024091">
    <property type="entry name" value="LnmK-like_bifun_acyl/decarbox"/>
</dbReference>
<dbReference type="EMBL" id="FCOJ02000018">
    <property type="protein sequence ID" value="SAK61108.1"/>
    <property type="molecule type" value="Genomic_DNA"/>
</dbReference>
<comment type="caution">
    <text evidence="1">The sequence shown here is derived from an EMBL/GenBank/DDBJ whole genome shotgun (WGS) entry which is preliminary data.</text>
</comment>
<organism evidence="1 2">
    <name type="scientific">Caballeronia glebae</name>
    <dbReference type="NCBI Taxonomy" id="1777143"/>
    <lineage>
        <taxon>Bacteria</taxon>
        <taxon>Pseudomonadati</taxon>
        <taxon>Pseudomonadota</taxon>
        <taxon>Betaproteobacteria</taxon>
        <taxon>Burkholderiales</taxon>
        <taxon>Burkholderiaceae</taxon>
        <taxon>Caballeronia</taxon>
    </lineage>
</organism>
<evidence type="ECO:0000313" key="1">
    <source>
        <dbReference type="EMBL" id="SAK61108.1"/>
    </source>
</evidence>
<dbReference type="Gene3D" id="3.10.129.10">
    <property type="entry name" value="Hotdog Thioesterase"/>
    <property type="match status" value="1"/>
</dbReference>
<dbReference type="SUPFAM" id="SSF54637">
    <property type="entry name" value="Thioesterase/thiol ester dehydrase-isomerase"/>
    <property type="match status" value="1"/>
</dbReference>
<evidence type="ECO:0008006" key="3">
    <source>
        <dbReference type="Google" id="ProtNLM"/>
    </source>
</evidence>
<proteinExistence type="predicted"/>
<evidence type="ECO:0000313" key="2">
    <source>
        <dbReference type="Proteomes" id="UP000054596"/>
    </source>
</evidence>
<gene>
    <name evidence="1" type="ORF">AWB82_02945</name>
</gene>
<sequence length="275" mass="31204">MMPRHDDTYRAGMPQLNYAGLSENWLLKECGDRHWGALAQATGSDFVADEGTRAYAAFTSIRLRAHGMHEVRENDAFRVRTELARIGSARHVSEHRVEREHGAIASLSMMSTFVRRTEARNNRSVARASFAKLKGDIAPMNPAITDMQDAARELRLCEAGPRLAEMGVRAADCAPVEFLPCPYNDFNGADFLYFASFQGFVDRAEWQTWRLADTPALVSRELHYHGNIDVGERLRLTFRHAFVDETRVAHWCEIERTSDGRKIADVLTHKARRRA</sequence>